<evidence type="ECO:0000313" key="2">
    <source>
        <dbReference type="EMBL" id="KGK34405.1"/>
    </source>
</evidence>
<evidence type="ECO:0000256" key="1">
    <source>
        <dbReference type="SAM" id="MobiDB-lite"/>
    </source>
</evidence>
<gene>
    <name evidence="2" type="ORF">JL09_g6448</name>
</gene>
<evidence type="ECO:0000313" key="3">
    <source>
        <dbReference type="Proteomes" id="UP000029867"/>
    </source>
</evidence>
<dbReference type="EMBL" id="JQFK01001678">
    <property type="protein sequence ID" value="KGK34405.1"/>
    <property type="molecule type" value="Genomic_DNA"/>
</dbReference>
<organism evidence="2 3">
    <name type="scientific">Pichia kudriavzevii</name>
    <name type="common">Yeast</name>
    <name type="synonym">Issatchenkia orientalis</name>
    <dbReference type="NCBI Taxonomy" id="4909"/>
    <lineage>
        <taxon>Eukaryota</taxon>
        <taxon>Fungi</taxon>
        <taxon>Dikarya</taxon>
        <taxon>Ascomycota</taxon>
        <taxon>Saccharomycotina</taxon>
        <taxon>Pichiomycetes</taxon>
        <taxon>Pichiales</taxon>
        <taxon>Pichiaceae</taxon>
        <taxon>Pichia</taxon>
    </lineage>
</organism>
<feature type="non-terminal residue" evidence="2">
    <location>
        <position position="60"/>
    </location>
</feature>
<dbReference type="VEuPathDB" id="FungiDB:C5L36_0C11060"/>
<feature type="region of interest" description="Disordered" evidence="1">
    <location>
        <begin position="1"/>
        <end position="60"/>
    </location>
</feature>
<dbReference type="Proteomes" id="UP000029867">
    <property type="component" value="Unassembled WGS sequence"/>
</dbReference>
<name>A0A099NPI7_PICKU</name>
<proteinExistence type="predicted"/>
<dbReference type="HOGENOM" id="CLU_2948081_0_0_1"/>
<reference evidence="3" key="1">
    <citation type="journal article" date="2014" name="Microb. Cell Fact.">
        <title>Exploiting Issatchenkia orientalis SD108 for succinic acid production.</title>
        <authorList>
            <person name="Xiao H."/>
            <person name="Shao Z."/>
            <person name="Jiang Y."/>
            <person name="Dole S."/>
            <person name="Zhao H."/>
        </authorList>
    </citation>
    <scope>NUCLEOTIDE SEQUENCE [LARGE SCALE GENOMIC DNA]</scope>
    <source>
        <strain evidence="3">SD108</strain>
    </source>
</reference>
<comment type="caution">
    <text evidence="2">The sequence shown here is derived from an EMBL/GenBank/DDBJ whole genome shotgun (WGS) entry which is preliminary data.</text>
</comment>
<dbReference type="AlphaFoldDB" id="A0A099NPI7"/>
<accession>A0A099NPI7</accession>
<protein>
    <submittedName>
        <fullName evidence="2">Uncharacterized protein</fullName>
    </submittedName>
</protein>
<sequence>MSSGLARRRGAGKKNIGEDGEDGNGKDIINTGSLNGSNNDKTNSVPTVERTPPYLTMLEE</sequence>
<feature type="compositionally biased region" description="Polar residues" evidence="1">
    <location>
        <begin position="30"/>
        <end position="46"/>
    </location>
</feature>
<feature type="compositionally biased region" description="Basic residues" evidence="1">
    <location>
        <begin position="1"/>
        <end position="12"/>
    </location>
</feature>